<dbReference type="GO" id="GO:0016491">
    <property type="term" value="F:oxidoreductase activity"/>
    <property type="evidence" value="ECO:0007669"/>
    <property type="project" value="UniProtKB-KW"/>
</dbReference>
<feature type="binding site" evidence="5">
    <location>
        <position position="179"/>
    </location>
    <ligand>
        <name>FMN</name>
        <dbReference type="ChEBI" id="CHEBI:58210"/>
    </ligand>
</feature>
<evidence type="ECO:0000259" key="6">
    <source>
        <dbReference type="PROSITE" id="PS51349"/>
    </source>
</evidence>
<feature type="binding site" evidence="5">
    <location>
        <position position="47"/>
    </location>
    <ligand>
        <name>glyoxylate</name>
        <dbReference type="ChEBI" id="CHEBI:36655"/>
    </ligand>
</feature>
<evidence type="ECO:0000256" key="3">
    <source>
        <dbReference type="ARBA" id="ARBA00024042"/>
    </source>
</evidence>
<sequence length="424" mass="46426">MPFSPTNHSDFQREIYGTLGTRPNYSTDPLVLESQAKEVLTKRAWGYIDGSAALGLTYKHNREAFERYPLIPRMLRDVTKRSTRVTLFGKEYDSPILAAPIGVQGIAHGDGEIATAKACEAQHVPMILSTAATRTIEQAAEANGNGERWYQLYWPRTDAITVSLLRRAREAGYTTLIVTLDTFTLGWRSRDLDESYLPFLFGQGTQIGFSDPAFEKIFANRPATGLGDITNLLSKMTNPLQALKLLYYAKTIKKSQAWLAEMNSSTYMSWEQLALIKENWTHGPILLKGIQSVEDARLAIKHGMDGVVVSNHGGRQVSGAVASLDALANICADPMVSSSDLTILFDSGIRTGSDVLKAMAIGADAILLGRPYIYGLACDGQRGVENVFKSLKADLEVTMGSMGIKELTKAELQGVIGITNKPKL</sequence>
<dbReference type="PROSITE" id="PS51349">
    <property type="entry name" value="FMN_HYDROXY_ACID_DH_2"/>
    <property type="match status" value="1"/>
</dbReference>
<feature type="binding site" evidence="5">
    <location>
        <begin position="346"/>
        <end position="350"/>
    </location>
    <ligand>
        <name>FMN</name>
        <dbReference type="ChEBI" id="CHEBI:58210"/>
    </ligand>
</feature>
<feature type="active site" description="Proton acceptor" evidence="4">
    <location>
        <position position="312"/>
    </location>
</feature>
<dbReference type="PANTHER" id="PTHR10578">
    <property type="entry name" value="S -2-HYDROXY-ACID OXIDASE-RELATED"/>
    <property type="match status" value="1"/>
</dbReference>
<feature type="binding site" evidence="5">
    <location>
        <position position="310"/>
    </location>
    <ligand>
        <name>FMN</name>
        <dbReference type="ChEBI" id="CHEBI:58210"/>
    </ligand>
</feature>
<dbReference type="PANTHER" id="PTHR10578:SF86">
    <property type="entry name" value="DEPENDENT DEHYDROGENASE, PUTATIVE (AFU_ORTHOLOGUE AFUA_6G02720)-RELATED"/>
    <property type="match status" value="1"/>
</dbReference>
<dbReference type="PROSITE" id="PS00557">
    <property type="entry name" value="FMN_HYDROXY_ACID_DH_1"/>
    <property type="match status" value="1"/>
</dbReference>
<comment type="cofactor">
    <cofactor evidence="1">
        <name>FMN</name>
        <dbReference type="ChEBI" id="CHEBI:58210"/>
    </cofactor>
</comment>
<dbReference type="STRING" id="1097556.R4XDX1"/>
<dbReference type="GO" id="GO:0010181">
    <property type="term" value="F:FMN binding"/>
    <property type="evidence" value="ECO:0007669"/>
    <property type="project" value="InterPro"/>
</dbReference>
<protein>
    <recommendedName>
        <fullName evidence="6">FMN hydroxy acid dehydrogenase domain-containing protein</fullName>
    </recommendedName>
</protein>
<evidence type="ECO:0000256" key="1">
    <source>
        <dbReference type="ARBA" id="ARBA00001917"/>
    </source>
</evidence>
<evidence type="ECO:0000256" key="5">
    <source>
        <dbReference type="PIRSR" id="PIRSR000138-2"/>
    </source>
</evidence>
<organism evidence="7 8">
    <name type="scientific">Taphrina deformans (strain PYCC 5710 / ATCC 11124 / CBS 356.35 / IMI 108563 / JCM 9778 / NBRC 8474)</name>
    <name type="common">Peach leaf curl fungus</name>
    <name type="synonym">Lalaria deformans</name>
    <dbReference type="NCBI Taxonomy" id="1097556"/>
    <lineage>
        <taxon>Eukaryota</taxon>
        <taxon>Fungi</taxon>
        <taxon>Dikarya</taxon>
        <taxon>Ascomycota</taxon>
        <taxon>Taphrinomycotina</taxon>
        <taxon>Taphrinomycetes</taxon>
        <taxon>Taphrinales</taxon>
        <taxon>Taphrinaceae</taxon>
        <taxon>Taphrina</taxon>
    </lineage>
</organism>
<dbReference type="Pfam" id="PF01070">
    <property type="entry name" value="FMN_dh"/>
    <property type="match status" value="1"/>
</dbReference>
<dbReference type="AlphaFoldDB" id="R4XDX1"/>
<evidence type="ECO:0000313" key="8">
    <source>
        <dbReference type="Proteomes" id="UP000013776"/>
    </source>
</evidence>
<dbReference type="SUPFAM" id="SSF51395">
    <property type="entry name" value="FMN-linked oxidoreductases"/>
    <property type="match status" value="1"/>
</dbReference>
<dbReference type="InterPro" id="IPR037396">
    <property type="entry name" value="FMN_HAD"/>
</dbReference>
<dbReference type="InterPro" id="IPR012133">
    <property type="entry name" value="Alpha-hydoxy_acid_DH_FMN"/>
</dbReference>
<dbReference type="EMBL" id="CAHR02000195">
    <property type="protein sequence ID" value="CCG84025.1"/>
    <property type="molecule type" value="Genomic_DNA"/>
</dbReference>
<keyword evidence="8" id="KW-1185">Reference proteome</keyword>
<keyword evidence="5" id="KW-0285">Flavoprotein</keyword>
<feature type="binding site" evidence="5">
    <location>
        <position position="151"/>
    </location>
    <ligand>
        <name>FMN</name>
        <dbReference type="ChEBI" id="CHEBI:58210"/>
    </ligand>
</feature>
<dbReference type="OrthoDB" id="25826at2759"/>
<dbReference type="Gene3D" id="3.20.20.70">
    <property type="entry name" value="Aldolase class I"/>
    <property type="match status" value="1"/>
</dbReference>
<feature type="binding site" evidence="5">
    <location>
        <position position="312"/>
    </location>
    <ligand>
        <name>glyoxylate</name>
        <dbReference type="ChEBI" id="CHEBI:36655"/>
    </ligand>
</feature>
<evidence type="ECO:0000313" key="7">
    <source>
        <dbReference type="EMBL" id="CCG84025.1"/>
    </source>
</evidence>
<dbReference type="InterPro" id="IPR013785">
    <property type="entry name" value="Aldolase_TIM"/>
</dbReference>
<evidence type="ECO:0000256" key="2">
    <source>
        <dbReference type="ARBA" id="ARBA00023002"/>
    </source>
</evidence>
<feature type="binding site" evidence="5">
    <location>
        <position position="129"/>
    </location>
    <ligand>
        <name>FMN</name>
        <dbReference type="ChEBI" id="CHEBI:58210"/>
    </ligand>
</feature>
<reference evidence="7 8" key="1">
    <citation type="journal article" date="2013" name="MBio">
        <title>Genome sequencing of the plant pathogen Taphrina deformans, the causal agent of peach leaf curl.</title>
        <authorList>
            <person name="Cisse O.H."/>
            <person name="Almeida J.M.G.C.F."/>
            <person name="Fonseca A."/>
            <person name="Kumar A.A."/>
            <person name="Salojaervi J."/>
            <person name="Overmyer K."/>
            <person name="Hauser P.M."/>
            <person name="Pagni M."/>
        </authorList>
    </citation>
    <scope>NUCLEOTIDE SEQUENCE [LARGE SCALE GENOMIC DNA]</scope>
    <source>
        <strain evidence="8">PYCC 5710 / ATCC 11124 / CBS 356.35 / IMI 108563 / JCM 9778 / NBRC 8474</strain>
    </source>
</reference>
<feature type="binding site" evidence="5">
    <location>
        <position position="315"/>
    </location>
    <ligand>
        <name>glyoxylate</name>
        <dbReference type="ChEBI" id="CHEBI:36655"/>
    </ligand>
</feature>
<dbReference type="Proteomes" id="UP000013776">
    <property type="component" value="Unassembled WGS sequence"/>
</dbReference>
<dbReference type="InterPro" id="IPR008259">
    <property type="entry name" value="FMN_hydac_DH_AS"/>
</dbReference>
<dbReference type="eggNOG" id="KOG0538">
    <property type="taxonomic scope" value="Eukaryota"/>
</dbReference>
<dbReference type="InterPro" id="IPR000262">
    <property type="entry name" value="FMN-dep_DH"/>
</dbReference>
<feature type="binding site" evidence="5">
    <location>
        <begin position="369"/>
        <end position="370"/>
    </location>
    <ligand>
        <name>FMN</name>
        <dbReference type="ChEBI" id="CHEBI:58210"/>
    </ligand>
</feature>
<feature type="domain" description="FMN hydroxy acid dehydrogenase" evidence="6">
    <location>
        <begin position="21"/>
        <end position="420"/>
    </location>
</feature>
<keyword evidence="2" id="KW-0560">Oxidoreductase</keyword>
<keyword evidence="5" id="KW-0288">FMN</keyword>
<proteinExistence type="inferred from homology"/>
<feature type="binding site" evidence="5">
    <location>
        <position position="188"/>
    </location>
    <ligand>
        <name>glyoxylate</name>
        <dbReference type="ChEBI" id="CHEBI:36655"/>
    </ligand>
</feature>
<name>R4XDX1_TAPDE</name>
<accession>R4XDX1</accession>
<comment type="caution">
    <text evidence="7">The sequence shown here is derived from an EMBL/GenBank/DDBJ whole genome shotgun (WGS) entry which is preliminary data.</text>
</comment>
<feature type="binding site" evidence="5">
    <location>
        <position position="153"/>
    </location>
    <ligand>
        <name>glyoxylate</name>
        <dbReference type="ChEBI" id="CHEBI:36655"/>
    </ligand>
</feature>
<gene>
    <name evidence="7" type="ORF">TAPDE_004391</name>
</gene>
<feature type="binding site" evidence="5">
    <location>
        <position position="288"/>
    </location>
    <ligand>
        <name>FMN</name>
        <dbReference type="ChEBI" id="CHEBI:58210"/>
    </ligand>
</feature>
<feature type="binding site" evidence="5">
    <location>
        <begin position="100"/>
        <end position="102"/>
    </location>
    <ligand>
        <name>FMN</name>
        <dbReference type="ChEBI" id="CHEBI:58210"/>
    </ligand>
</feature>
<dbReference type="PIRSF" id="PIRSF000138">
    <property type="entry name" value="Al-hdrx_acd_dh"/>
    <property type="match status" value="1"/>
</dbReference>
<evidence type="ECO:0000256" key="4">
    <source>
        <dbReference type="PIRSR" id="PIRSR000138-1"/>
    </source>
</evidence>
<comment type="similarity">
    <text evidence="3">Belongs to the FMN-dependent alpha-hydroxy acid dehydrogenase family.</text>
</comment>
<dbReference type="VEuPathDB" id="FungiDB:TAPDE_004391"/>